<sequence>MAEKDVWLISGCSSGLGKALAQHAFEAGSLLVATARKLEALAYLPDNANVLKLALDVTSREQVDSVVKATVDRFGRIDVVVNNAGYGVTGDTEVITDADARAQLETNFWGVVNVTKAALPVVREVNPPGKGGLFMQISSVGGRVCYPGGAFYHASKFAVEGFTDALAKEMNPAWNIQFTIIDLGAVLTNFIPNMNQAPRHPAYEDPACGYNVLRAYMTMANAAQWSDPAVCAKVLHELGSNRKKVKLPVHLALGADAWGVVKTELEGIAKEHEAWKAVAESTSSAENVKEAEVLIKMRSND</sequence>
<organism evidence="4 5">
    <name type="scientific">Cladophialophora chaetospira</name>
    <dbReference type="NCBI Taxonomy" id="386627"/>
    <lineage>
        <taxon>Eukaryota</taxon>
        <taxon>Fungi</taxon>
        <taxon>Dikarya</taxon>
        <taxon>Ascomycota</taxon>
        <taxon>Pezizomycotina</taxon>
        <taxon>Eurotiomycetes</taxon>
        <taxon>Chaetothyriomycetidae</taxon>
        <taxon>Chaetothyriales</taxon>
        <taxon>Herpotrichiellaceae</taxon>
        <taxon>Cladophialophora</taxon>
    </lineage>
</organism>
<gene>
    <name evidence="4" type="ORF">H2200_010872</name>
</gene>
<dbReference type="PRINTS" id="PR00081">
    <property type="entry name" value="GDHRDH"/>
</dbReference>
<evidence type="ECO:0000256" key="3">
    <source>
        <dbReference type="RuleBase" id="RU000363"/>
    </source>
</evidence>
<comment type="caution">
    <text evidence="4">The sequence shown here is derived from an EMBL/GenBank/DDBJ whole genome shotgun (WGS) entry which is preliminary data.</text>
</comment>
<protein>
    <submittedName>
        <fullName evidence="4">Uncharacterized protein</fullName>
    </submittedName>
</protein>
<dbReference type="PANTHER" id="PTHR43976">
    <property type="entry name" value="SHORT CHAIN DEHYDROGENASE"/>
    <property type="match status" value="1"/>
</dbReference>
<proteinExistence type="inferred from homology"/>
<reference evidence="4" key="1">
    <citation type="submission" date="2022-10" db="EMBL/GenBank/DDBJ databases">
        <title>Culturing micro-colonial fungi from biological soil crusts in the Mojave desert and describing Neophaeococcomyces mojavensis, and introducing the new genera and species Taxawa tesnikishii.</title>
        <authorList>
            <person name="Kurbessoian T."/>
            <person name="Stajich J.E."/>
        </authorList>
    </citation>
    <scope>NUCLEOTIDE SEQUENCE</scope>
    <source>
        <strain evidence="4">TK_41</strain>
    </source>
</reference>
<dbReference type="PRINTS" id="PR00080">
    <property type="entry name" value="SDRFAMILY"/>
</dbReference>
<keyword evidence="2" id="KW-0560">Oxidoreductase</keyword>
<dbReference type="Proteomes" id="UP001172673">
    <property type="component" value="Unassembled WGS sequence"/>
</dbReference>
<keyword evidence="5" id="KW-1185">Reference proteome</keyword>
<evidence type="ECO:0000256" key="1">
    <source>
        <dbReference type="ARBA" id="ARBA00006484"/>
    </source>
</evidence>
<dbReference type="CDD" id="cd05374">
    <property type="entry name" value="17beta-HSD-like_SDR_c"/>
    <property type="match status" value="1"/>
</dbReference>
<dbReference type="InterPro" id="IPR051911">
    <property type="entry name" value="SDR_oxidoreductase"/>
</dbReference>
<dbReference type="AlphaFoldDB" id="A0AA38X0W9"/>
<dbReference type="SUPFAM" id="SSF51735">
    <property type="entry name" value="NAD(P)-binding Rossmann-fold domains"/>
    <property type="match status" value="1"/>
</dbReference>
<evidence type="ECO:0000313" key="4">
    <source>
        <dbReference type="EMBL" id="KAJ9604758.1"/>
    </source>
</evidence>
<dbReference type="GO" id="GO:0016491">
    <property type="term" value="F:oxidoreductase activity"/>
    <property type="evidence" value="ECO:0007669"/>
    <property type="project" value="UniProtKB-KW"/>
</dbReference>
<dbReference type="EMBL" id="JAPDRK010000018">
    <property type="protein sequence ID" value="KAJ9604758.1"/>
    <property type="molecule type" value="Genomic_DNA"/>
</dbReference>
<dbReference type="InterPro" id="IPR002347">
    <property type="entry name" value="SDR_fam"/>
</dbReference>
<dbReference type="PANTHER" id="PTHR43976:SF16">
    <property type="entry name" value="SHORT-CHAIN DEHYDROGENASE_REDUCTASE FAMILY PROTEIN"/>
    <property type="match status" value="1"/>
</dbReference>
<dbReference type="Pfam" id="PF00106">
    <property type="entry name" value="adh_short"/>
    <property type="match status" value="1"/>
</dbReference>
<evidence type="ECO:0000256" key="2">
    <source>
        <dbReference type="ARBA" id="ARBA00023002"/>
    </source>
</evidence>
<dbReference type="Gene3D" id="3.40.50.720">
    <property type="entry name" value="NAD(P)-binding Rossmann-like Domain"/>
    <property type="match status" value="1"/>
</dbReference>
<evidence type="ECO:0000313" key="5">
    <source>
        <dbReference type="Proteomes" id="UP001172673"/>
    </source>
</evidence>
<accession>A0AA38X0W9</accession>
<name>A0AA38X0W9_9EURO</name>
<comment type="similarity">
    <text evidence="1 3">Belongs to the short-chain dehydrogenases/reductases (SDR) family.</text>
</comment>
<dbReference type="InterPro" id="IPR036291">
    <property type="entry name" value="NAD(P)-bd_dom_sf"/>
</dbReference>